<dbReference type="PANTHER" id="PTHR24637">
    <property type="entry name" value="COLLAGEN"/>
    <property type="match status" value="1"/>
</dbReference>
<keyword evidence="1" id="KW-0677">Repeat</keyword>
<organism evidence="5 6">
    <name type="scientific">Pristionchus fissidentatus</name>
    <dbReference type="NCBI Taxonomy" id="1538716"/>
    <lineage>
        <taxon>Eukaryota</taxon>
        <taxon>Metazoa</taxon>
        <taxon>Ecdysozoa</taxon>
        <taxon>Nematoda</taxon>
        <taxon>Chromadorea</taxon>
        <taxon>Rhabditida</taxon>
        <taxon>Rhabditina</taxon>
        <taxon>Diplogasteromorpha</taxon>
        <taxon>Diplogasteroidea</taxon>
        <taxon>Neodiplogasteridae</taxon>
        <taxon>Pristionchus</taxon>
    </lineage>
</organism>
<evidence type="ECO:0000259" key="4">
    <source>
        <dbReference type="SMART" id="SM01088"/>
    </source>
</evidence>
<dbReference type="Proteomes" id="UP001432322">
    <property type="component" value="Unassembled WGS sequence"/>
</dbReference>
<evidence type="ECO:0000313" key="6">
    <source>
        <dbReference type="Proteomes" id="UP001432322"/>
    </source>
</evidence>
<gene>
    <name evidence="5" type="ORF">PFISCL1PPCAC_6906</name>
</gene>
<sequence>TTDSFTLPLVLFGCTLAIVSSLFASASILLDINRFQGDAFADLEEFRSLSNNAWDEMVSTTRSFRPPPASSIPSSSSTAPPRRSARSRRSYGAPSVAPFDFVTNNRFSRQNEGDQMNDPFSFAPIAFSNDRSACSRCASRASQNLCEAGPRGPPGEPGEPGFDGLPGVNGQDGLHWAATMIQALPCTRCPPGPPGDPGQMGFEGPRGPPGDAGYPGRQGAEGRPGLPGPTGAMGERGRDGAAGMRGRNGLPSIRYQGRPGAPGPTGIQGEMGPHGLQGMPGPRGPPGLAGQMGVEGRNGTHGADGTPGGRGAAGLPGRDAIYCPCPRRGELFVTQSSADVVESEPRDEYLGQAGEAIEQEQETAEDGGYGSEPPVINPAELVAVDSDQTRVNASNRLVEEYRTRFRGLMRRWRTRRRLLKLRQAAVV</sequence>
<dbReference type="GO" id="GO:0042302">
    <property type="term" value="F:structural constituent of cuticle"/>
    <property type="evidence" value="ECO:0007669"/>
    <property type="project" value="InterPro"/>
</dbReference>
<evidence type="ECO:0000256" key="3">
    <source>
        <dbReference type="SAM" id="Phobius"/>
    </source>
</evidence>
<keyword evidence="6" id="KW-1185">Reference proteome</keyword>
<keyword evidence="3" id="KW-0472">Membrane</keyword>
<evidence type="ECO:0000256" key="1">
    <source>
        <dbReference type="ARBA" id="ARBA00022737"/>
    </source>
</evidence>
<dbReference type="AlphaFoldDB" id="A0AAV5VCL3"/>
<dbReference type="PANTHER" id="PTHR24637:SF236">
    <property type="entry name" value="NEMATODE CUTICLE COLLAGEN N-TERMINAL DOMAIN-CONTAINING PROTEIN"/>
    <property type="match status" value="1"/>
</dbReference>
<dbReference type="EMBL" id="BTSY01000002">
    <property type="protein sequence ID" value="GMT15609.1"/>
    <property type="molecule type" value="Genomic_DNA"/>
</dbReference>
<feature type="region of interest" description="Disordered" evidence="2">
    <location>
        <begin position="146"/>
        <end position="169"/>
    </location>
</feature>
<dbReference type="Pfam" id="PF01484">
    <property type="entry name" value="Col_cuticle_N"/>
    <property type="match status" value="1"/>
</dbReference>
<keyword evidence="3" id="KW-1133">Transmembrane helix</keyword>
<accession>A0AAV5VCL3</accession>
<keyword evidence="3" id="KW-0812">Transmembrane</keyword>
<feature type="non-terminal residue" evidence="5">
    <location>
        <position position="1"/>
    </location>
</feature>
<feature type="compositionally biased region" description="Low complexity" evidence="2">
    <location>
        <begin position="71"/>
        <end position="82"/>
    </location>
</feature>
<dbReference type="Gene3D" id="1.20.5.320">
    <property type="entry name" value="6-Phosphogluconate Dehydrogenase, domain 3"/>
    <property type="match status" value="1"/>
</dbReference>
<comment type="caution">
    <text evidence="5">The sequence shown here is derived from an EMBL/GenBank/DDBJ whole genome shotgun (WGS) entry which is preliminary data.</text>
</comment>
<feature type="transmembrane region" description="Helical" evidence="3">
    <location>
        <begin position="6"/>
        <end position="30"/>
    </location>
</feature>
<feature type="region of interest" description="Disordered" evidence="2">
    <location>
        <begin position="60"/>
        <end position="92"/>
    </location>
</feature>
<dbReference type="SMART" id="SM01088">
    <property type="entry name" value="Col_cuticle_N"/>
    <property type="match status" value="1"/>
</dbReference>
<reference evidence="5" key="1">
    <citation type="submission" date="2023-10" db="EMBL/GenBank/DDBJ databases">
        <title>Genome assembly of Pristionchus species.</title>
        <authorList>
            <person name="Yoshida K."/>
            <person name="Sommer R.J."/>
        </authorList>
    </citation>
    <scope>NUCLEOTIDE SEQUENCE</scope>
    <source>
        <strain evidence="5">RS5133</strain>
    </source>
</reference>
<evidence type="ECO:0000256" key="2">
    <source>
        <dbReference type="SAM" id="MobiDB-lite"/>
    </source>
</evidence>
<name>A0AAV5VCL3_9BILA</name>
<protein>
    <recommendedName>
        <fullName evidence="4">Nematode cuticle collagen N-terminal domain-containing protein</fullName>
    </recommendedName>
</protein>
<feature type="domain" description="Nematode cuticle collagen N-terminal" evidence="4">
    <location>
        <begin position="9"/>
        <end position="57"/>
    </location>
</feature>
<feature type="non-terminal residue" evidence="5">
    <location>
        <position position="427"/>
    </location>
</feature>
<evidence type="ECO:0000313" key="5">
    <source>
        <dbReference type="EMBL" id="GMT15609.1"/>
    </source>
</evidence>
<proteinExistence type="predicted"/>
<feature type="region of interest" description="Disordered" evidence="2">
    <location>
        <begin position="190"/>
        <end position="266"/>
    </location>
</feature>
<dbReference type="InterPro" id="IPR002486">
    <property type="entry name" value="Col_cuticle_N"/>
</dbReference>